<reference evidence="4" key="1">
    <citation type="submission" date="2015-02" db="EMBL/GenBank/DDBJ databases">
        <title>Description and complete genome sequence of the first cultured representative of the subdivision 5 of the Verrucomicrobia phylum.</title>
        <authorList>
            <person name="Spring S."/>
            <person name="Bunk B."/>
            <person name="Sproer C."/>
            <person name="Klenk H.-P."/>
        </authorList>
    </citation>
    <scope>NUCLEOTIDE SEQUENCE [LARGE SCALE GENOMIC DNA]</scope>
    <source>
        <strain evidence="4">L21-Fru-AB</strain>
    </source>
</reference>
<evidence type="ECO:0000313" key="4">
    <source>
        <dbReference type="Proteomes" id="UP000035268"/>
    </source>
</evidence>
<dbReference type="GO" id="GO:0003677">
    <property type="term" value="F:DNA binding"/>
    <property type="evidence" value="ECO:0007669"/>
    <property type="project" value="InterPro"/>
</dbReference>
<name>A0A0G3ELH9_9BACT</name>
<dbReference type="EMBL" id="CP010904">
    <property type="protein sequence ID" value="AKJ64994.1"/>
    <property type="molecule type" value="Genomic_DNA"/>
</dbReference>
<reference evidence="3 4" key="2">
    <citation type="journal article" date="2016" name="ISME J.">
        <title>Characterization of the first cultured representative of Verrucomicrobia subdivision 5 indicates the proposal of a novel phylum.</title>
        <authorList>
            <person name="Spring S."/>
            <person name="Bunk B."/>
            <person name="Sproer C."/>
            <person name="Schumann P."/>
            <person name="Rohde M."/>
            <person name="Tindall B.J."/>
            <person name="Klenk H.P."/>
        </authorList>
    </citation>
    <scope>NUCLEOTIDE SEQUENCE [LARGE SCALE GENOMIC DNA]</scope>
    <source>
        <strain evidence="3 4">L21-Fru-AB</strain>
    </source>
</reference>
<dbReference type="GO" id="GO:0003916">
    <property type="term" value="F:DNA topoisomerase activity"/>
    <property type="evidence" value="ECO:0007669"/>
    <property type="project" value="InterPro"/>
</dbReference>
<feature type="domain" description="DNA topoisomerase type IA zn finger" evidence="2">
    <location>
        <begin position="205"/>
        <end position="243"/>
    </location>
</feature>
<keyword evidence="4" id="KW-1185">Reference proteome</keyword>
<dbReference type="Pfam" id="PF01396">
    <property type="entry name" value="Zn_ribbon_Top1"/>
    <property type="match status" value="1"/>
</dbReference>
<organism evidence="3 4">
    <name type="scientific">Kiritimatiella glycovorans</name>
    <dbReference type="NCBI Taxonomy" id="1307763"/>
    <lineage>
        <taxon>Bacteria</taxon>
        <taxon>Pseudomonadati</taxon>
        <taxon>Kiritimatiellota</taxon>
        <taxon>Kiritimatiellia</taxon>
        <taxon>Kiritimatiellales</taxon>
        <taxon>Kiritimatiellaceae</taxon>
        <taxon>Kiritimatiella</taxon>
    </lineage>
</organism>
<evidence type="ECO:0000313" key="3">
    <source>
        <dbReference type="EMBL" id="AKJ64994.1"/>
    </source>
</evidence>
<feature type="region of interest" description="Disordered" evidence="1">
    <location>
        <begin position="167"/>
        <end position="214"/>
    </location>
</feature>
<dbReference type="GO" id="GO:0006265">
    <property type="term" value="P:DNA topological change"/>
    <property type="evidence" value="ECO:0007669"/>
    <property type="project" value="InterPro"/>
</dbReference>
<dbReference type="GO" id="GO:0005694">
    <property type="term" value="C:chromosome"/>
    <property type="evidence" value="ECO:0007669"/>
    <property type="project" value="InterPro"/>
</dbReference>
<proteinExistence type="predicted"/>
<dbReference type="PATRIC" id="fig|1609981.3.peg.1822"/>
<dbReference type="AlphaFoldDB" id="A0A0G3ELH9"/>
<accession>A0A0G3ELH9</accession>
<dbReference type="OrthoDB" id="9796189at2"/>
<dbReference type="KEGG" id="vbl:L21SP4_01756"/>
<evidence type="ECO:0000256" key="1">
    <source>
        <dbReference type="SAM" id="MobiDB-lite"/>
    </source>
</evidence>
<dbReference type="InterPro" id="IPR036583">
    <property type="entry name" value="23S_rRNA_IVS_sf"/>
</dbReference>
<evidence type="ECO:0000259" key="2">
    <source>
        <dbReference type="Pfam" id="PF01396"/>
    </source>
</evidence>
<dbReference type="InterPro" id="IPR013498">
    <property type="entry name" value="Topo_IA_Znf"/>
</dbReference>
<dbReference type="SUPFAM" id="SSF57783">
    <property type="entry name" value="Zinc beta-ribbon"/>
    <property type="match status" value="1"/>
</dbReference>
<dbReference type="RefSeq" id="WP_052882266.1">
    <property type="nucleotide sequence ID" value="NZ_CP010904.1"/>
</dbReference>
<sequence length="245" mass="26903">MSGKPRTDGGYRRTRSFQTATLIYDATYRFGRKHLESESGAAERMIRAARSGRLHIVGACRHSASSPRTELRRMNAARARLEELLLDFEDILRRRRLPLWEDEGSEAAAVQAVEGSGRSDLTDQEREALYARWLEHDDPAVTANAVICLIERVNDLLDRRIASMENKFGDQGGHREGHALARAGDGARPRENSGSGDGGSGSPPDCPRCGKPMIKRTAKTGNMAGKPFWGCSGYPACKGTMKISS</sequence>
<keyword evidence="3" id="KW-0413">Isomerase</keyword>
<dbReference type="Proteomes" id="UP000035268">
    <property type="component" value="Chromosome"/>
</dbReference>
<feature type="compositionally biased region" description="Basic and acidic residues" evidence="1">
    <location>
        <begin position="172"/>
        <end position="191"/>
    </location>
</feature>
<dbReference type="SUPFAM" id="SSF158446">
    <property type="entry name" value="IVS-encoded protein-like"/>
    <property type="match status" value="1"/>
</dbReference>
<gene>
    <name evidence="3" type="ORF">L21SP4_01756</name>
</gene>
<protein>
    <submittedName>
        <fullName evidence="3">DNA topoisomerase type IA zn finger domain protein</fullName>
    </submittedName>
</protein>
<dbReference type="STRING" id="1307763.L21SP4_01756"/>
<dbReference type="Gene3D" id="3.30.65.10">
    <property type="entry name" value="Bacterial Topoisomerase I, domain 1"/>
    <property type="match status" value="1"/>
</dbReference>